<dbReference type="GO" id="GO:0003729">
    <property type="term" value="F:mRNA binding"/>
    <property type="evidence" value="ECO:0007669"/>
    <property type="project" value="TreeGrafter"/>
</dbReference>
<evidence type="ECO:0000256" key="7">
    <source>
        <dbReference type="SAM" id="MobiDB-lite"/>
    </source>
</evidence>
<comment type="subunit">
    <text evidence="6">Component of the eukaryotic translation initiation factor 3 (eIF-3) complex.</text>
</comment>
<feature type="compositionally biased region" description="Basic and acidic residues" evidence="7">
    <location>
        <begin position="910"/>
        <end position="935"/>
    </location>
</feature>
<dbReference type="InterPro" id="IPR027512">
    <property type="entry name" value="EIF3A"/>
</dbReference>
<dbReference type="EMBL" id="OA883962">
    <property type="protein sequence ID" value="CAD7280070.1"/>
    <property type="molecule type" value="Genomic_DNA"/>
</dbReference>
<organism evidence="9">
    <name type="scientific">Notodromas monacha</name>
    <dbReference type="NCBI Taxonomy" id="399045"/>
    <lineage>
        <taxon>Eukaryota</taxon>
        <taxon>Metazoa</taxon>
        <taxon>Ecdysozoa</taxon>
        <taxon>Arthropoda</taxon>
        <taxon>Crustacea</taxon>
        <taxon>Oligostraca</taxon>
        <taxon>Ostracoda</taxon>
        <taxon>Podocopa</taxon>
        <taxon>Podocopida</taxon>
        <taxon>Cypridocopina</taxon>
        <taxon>Cypridoidea</taxon>
        <taxon>Cyprididae</taxon>
        <taxon>Notodromas</taxon>
    </lineage>
</organism>
<dbReference type="Gene3D" id="4.10.860.10">
    <property type="entry name" value="UVR domain"/>
    <property type="match status" value="1"/>
</dbReference>
<keyword evidence="4 6" id="KW-0694">RNA-binding</keyword>
<dbReference type="Proteomes" id="UP000678499">
    <property type="component" value="Unassembled WGS sequence"/>
</dbReference>
<keyword evidence="3 6" id="KW-0396">Initiation factor</keyword>
<feature type="compositionally biased region" description="Basic residues" evidence="7">
    <location>
        <begin position="791"/>
        <end position="805"/>
    </location>
</feature>
<dbReference type="FunFam" id="4.10.860.10:FF:000001">
    <property type="entry name" value="Eukaryotic translation initiation factor 3 subunit A"/>
    <property type="match status" value="1"/>
</dbReference>
<feature type="compositionally biased region" description="Basic and acidic residues" evidence="7">
    <location>
        <begin position="990"/>
        <end position="1076"/>
    </location>
</feature>
<comment type="subcellular location">
    <subcellularLocation>
        <location evidence="1 6">Cytoplasm</location>
    </subcellularLocation>
</comment>
<feature type="compositionally biased region" description="Basic and acidic residues" evidence="7">
    <location>
        <begin position="866"/>
        <end position="878"/>
    </location>
</feature>
<dbReference type="InterPro" id="IPR000717">
    <property type="entry name" value="PCI_dom"/>
</dbReference>
<dbReference type="GO" id="GO:0002188">
    <property type="term" value="P:translation reinitiation"/>
    <property type="evidence" value="ECO:0007669"/>
    <property type="project" value="TreeGrafter"/>
</dbReference>
<protein>
    <recommendedName>
        <fullName evidence="6">Eukaryotic translation initiation factor 3 subunit A</fullName>
        <shortName evidence="6">eIF3a</shortName>
    </recommendedName>
    <alternativeName>
        <fullName evidence="6">Eukaryotic translation initiation factor 3 subunit 10</fullName>
    </alternativeName>
</protein>
<evidence type="ECO:0000313" key="9">
    <source>
        <dbReference type="EMBL" id="CAD7280070.1"/>
    </source>
</evidence>
<feature type="compositionally biased region" description="Basic and acidic residues" evidence="7">
    <location>
        <begin position="1085"/>
        <end position="1111"/>
    </location>
</feature>
<dbReference type="GO" id="GO:0001732">
    <property type="term" value="P:formation of cytoplasmic translation initiation complex"/>
    <property type="evidence" value="ECO:0007669"/>
    <property type="project" value="UniProtKB-UniRule"/>
</dbReference>
<evidence type="ECO:0000256" key="5">
    <source>
        <dbReference type="ARBA" id="ARBA00022917"/>
    </source>
</evidence>
<feature type="region of interest" description="Disordered" evidence="7">
    <location>
        <begin position="623"/>
        <end position="642"/>
    </location>
</feature>
<evidence type="ECO:0000256" key="1">
    <source>
        <dbReference type="ARBA" id="ARBA00004496"/>
    </source>
</evidence>
<dbReference type="GO" id="GO:0033290">
    <property type="term" value="C:eukaryotic 48S preinitiation complex"/>
    <property type="evidence" value="ECO:0007669"/>
    <property type="project" value="UniProtKB-UniRule"/>
</dbReference>
<name>A0A7R9BR94_9CRUS</name>
<feature type="compositionally biased region" description="Basic and acidic residues" evidence="7">
    <location>
        <begin position="886"/>
        <end position="895"/>
    </location>
</feature>
<dbReference type="EMBL" id="CAJPEX010001925">
    <property type="protein sequence ID" value="CAG0920222.1"/>
    <property type="molecule type" value="Genomic_DNA"/>
</dbReference>
<dbReference type="Pfam" id="PF22591">
    <property type="entry name" value="eIF3a_PCI_TPR-like"/>
    <property type="match status" value="1"/>
</dbReference>
<comment type="similarity">
    <text evidence="6">Belongs to the eIF-3 subunit A family.</text>
</comment>
<feature type="region of interest" description="Disordered" evidence="7">
    <location>
        <begin position="784"/>
        <end position="1111"/>
    </location>
</feature>
<sequence>MARNYQRPENALRRAEEFLDVDKPSRALDALYDFIKSKRLRASNLSEKVLEPIMLKYLTLCVDLKRSHIAKEGLYQYRNICQSVNVASLEKVVREYLSMAEKKTETAREASHQAVIDIDDLDNVISPESLLLSAVSGEDVQDRTDRAILTPWVRFLWESYRQCLELLRINPRLERLYHDIAQMAFKFCLKYGRKTEFRKLCDSLRTHMATIVKQQAAGIATIHLTNAETLSMNSETRLAQLDAAIQMELWQEAYKAIEDINGLMTLSKRMPQPRMMANYYQKLSLIFWKGGNLLFHAATLFRLFHLSRELKKNISPTELSKMAGQVVMATLGVPLPSLHPEFDRFIESEKNSVEKIQRLAALLNMPSPPTRQGLVRDLVRLQVLPVAPGPLQRLYSILEADFNPLTMCRDVQKILLGMSESEDYKHLGQYSNAVEDMALVRLVKQVAQVYQTVEFDRLLSLSAFATPFRLQRVIVDLVRHNDMQVRIDHKDKCIHFGAGMTERAESEMREGGVVLQPMPSDQIRFQLIEMAKALEEAYEMIEPEAIKLERLELKRAIHKTYHNFKVEEHRRTLSRQQIIEDRKEMLETLTQQRVEEERRAMEEQLERHKRAEEERLMREMKEREQRRMKTEMEQIKERQREERVKQLTQTAVGAKVLAGMNEKELESIDTDMLMQKQVEELEKERLEQQSRMKAQMKKFDHLERAKRLEEIPVLQASYAQRKEEDKLFWEKEELQMIEIAKKEREHAIETQTRLFKMRDDYDEFMDILCSQRDEDHAAKLAEFNAELDKERKKRLAERKAQRKEKRRLEHEAEVKRKAEEEDRRKKEEERERREAEREKLDEISRKQRQREAEAEEKQQRALKMAPSERRDERRDDKFSTSWGPSKESRGDKESQPWRSSAASGGAFSSRGRDVFAKRDEGPPRREEREESRPESSGKYIPPVRRTTEERRGDDRDSRGPPSRDLGRGPPRDFGGPSRDKERSGPGPEGSWRRGGDGGLGRDRDRDGGGIGRDRDRDRDGGGMGRDRDGGGMGRDRDSGMGRDRDRDRDGGGGGMGRDRDRDRDGGGMGRDRDGGGRRPGPWQRDGPRDGPRDFRDGDDRRGNRDGDDRRVTVGVRGELMTVRVKIGVDPVEANSLKKRFYGEDDKVMESSSLEGLVALIGSEIGVIKRVSFKSDENGKLNAVCENLNKPSPSDRVHHEVVSISDTDSDSYAIGRKNGSVITYGVKPSVLLHDDDDDARAFKDVEKSATLIGATSFNNRIFGAMSTGKVYELNEPTEPMFEIVKDSRLKCELRCLRLDKKTGRVALAGRKIEAQIWDLGSPEKPVFVGKKIGVKTLLDVPVSTSINDVAFFPSGPEIITGSDDAVLRLYDPRVQRKAIREMSVNTKQVNREDDEAPVTRVQVVGNSIMAATSTGRLRLFDMRKKLELVSNFKNIVGSVRDFDVLSDCGSGVVASVGLGRWLHVHDLKSANLLQKIFLKTCLNRVVLYREDVTS</sequence>
<dbReference type="InterPro" id="IPR036322">
    <property type="entry name" value="WD40_repeat_dom_sf"/>
</dbReference>
<dbReference type="GO" id="GO:0071541">
    <property type="term" value="C:eukaryotic translation initiation factor 3 complex, eIF3m"/>
    <property type="evidence" value="ECO:0007669"/>
    <property type="project" value="TreeGrafter"/>
</dbReference>
<dbReference type="GO" id="GO:0043614">
    <property type="term" value="C:multi-eIF complex"/>
    <property type="evidence" value="ECO:0007669"/>
    <property type="project" value="TreeGrafter"/>
</dbReference>
<evidence type="ECO:0000256" key="4">
    <source>
        <dbReference type="ARBA" id="ARBA00022884"/>
    </source>
</evidence>
<feature type="domain" description="PCI" evidence="8">
    <location>
        <begin position="319"/>
        <end position="501"/>
    </location>
</feature>
<evidence type="ECO:0000256" key="2">
    <source>
        <dbReference type="ARBA" id="ARBA00022490"/>
    </source>
</evidence>
<evidence type="ECO:0000313" key="10">
    <source>
        <dbReference type="Proteomes" id="UP000678499"/>
    </source>
</evidence>
<dbReference type="OrthoDB" id="18884at2759"/>
<feature type="compositionally biased region" description="Basic and acidic residues" evidence="7">
    <location>
        <begin position="806"/>
        <end position="859"/>
    </location>
</feature>
<dbReference type="GO" id="GO:0003743">
    <property type="term" value="F:translation initiation factor activity"/>
    <property type="evidence" value="ECO:0007669"/>
    <property type="project" value="UniProtKB-UniRule"/>
</dbReference>
<dbReference type="SMART" id="SM00320">
    <property type="entry name" value="WD40"/>
    <property type="match status" value="3"/>
</dbReference>
<accession>A0A7R9BR94</accession>
<evidence type="ECO:0000259" key="8">
    <source>
        <dbReference type="PROSITE" id="PS50250"/>
    </source>
</evidence>
<keyword evidence="2 6" id="KW-0963">Cytoplasm</keyword>
<keyword evidence="10" id="KW-1185">Reference proteome</keyword>
<dbReference type="PANTHER" id="PTHR14005">
    <property type="entry name" value="EUKARYOTIC TRANSLATION INITIATION FACTOR 3, THETA SUBUNIT"/>
    <property type="match status" value="1"/>
</dbReference>
<dbReference type="PROSITE" id="PS50250">
    <property type="entry name" value="PCI"/>
    <property type="match status" value="1"/>
</dbReference>
<dbReference type="GO" id="GO:0071540">
    <property type="term" value="C:eukaryotic translation initiation factor 3 complex, eIF3e"/>
    <property type="evidence" value="ECO:0007669"/>
    <property type="project" value="TreeGrafter"/>
</dbReference>
<feature type="compositionally biased region" description="Low complexity" evidence="7">
    <location>
        <begin position="898"/>
        <end position="909"/>
    </location>
</feature>
<feature type="compositionally biased region" description="Basic and acidic residues" evidence="7">
    <location>
        <begin position="945"/>
        <end position="958"/>
    </location>
</feature>
<dbReference type="Gene3D" id="2.130.10.10">
    <property type="entry name" value="YVTN repeat-like/Quinoprotein amine dehydrogenase"/>
    <property type="match status" value="1"/>
</dbReference>
<dbReference type="InterPro" id="IPR054711">
    <property type="entry name" value="eIF3a_PCI_TPR-like"/>
</dbReference>
<proteinExistence type="inferred from homology"/>
<dbReference type="SUPFAM" id="SSF50978">
    <property type="entry name" value="WD40 repeat-like"/>
    <property type="match status" value="1"/>
</dbReference>
<dbReference type="Gene3D" id="1.25.40.860">
    <property type="match status" value="1"/>
</dbReference>
<dbReference type="InterPro" id="IPR001680">
    <property type="entry name" value="WD40_rpt"/>
</dbReference>
<dbReference type="InterPro" id="IPR015943">
    <property type="entry name" value="WD40/YVTN_repeat-like_dom_sf"/>
</dbReference>
<gene>
    <name evidence="9" type="ORF">NMOB1V02_LOCUS7734</name>
</gene>
<comment type="function">
    <text evidence="6">RNA-binding component of the eukaryotic translation initiation factor 3 (eIF-3) complex, which is involved in protein synthesis of a specialized repertoire of mRNAs and, together with other initiation factors, stimulates binding of mRNA and methionyl-tRNAi to the 40S ribosome. The eIF-3 complex specifically targets and initiates translation of a subset of mRNAs involved in cell proliferation.</text>
</comment>
<reference evidence="9" key="1">
    <citation type="submission" date="2020-11" db="EMBL/GenBank/DDBJ databases">
        <authorList>
            <person name="Tran Van P."/>
        </authorList>
    </citation>
    <scope>NUCLEOTIDE SEQUENCE</scope>
</reference>
<dbReference type="HAMAP" id="MF_03000">
    <property type="entry name" value="eIF3a"/>
    <property type="match status" value="1"/>
</dbReference>
<keyword evidence="5 6" id="KW-0648">Protein biosynthesis</keyword>
<dbReference type="SMART" id="SM00088">
    <property type="entry name" value="PINT"/>
    <property type="match status" value="1"/>
</dbReference>
<dbReference type="GO" id="GO:0016282">
    <property type="term" value="C:eukaryotic 43S preinitiation complex"/>
    <property type="evidence" value="ECO:0007669"/>
    <property type="project" value="UniProtKB-UniRule"/>
</dbReference>
<dbReference type="Pfam" id="PF01399">
    <property type="entry name" value="PCI"/>
    <property type="match status" value="1"/>
</dbReference>
<evidence type="ECO:0000256" key="6">
    <source>
        <dbReference type="HAMAP-Rule" id="MF_03000"/>
    </source>
</evidence>
<evidence type="ECO:0000256" key="3">
    <source>
        <dbReference type="ARBA" id="ARBA00022540"/>
    </source>
</evidence>
<dbReference type="PANTHER" id="PTHR14005:SF0">
    <property type="entry name" value="EUKARYOTIC TRANSLATION INITIATION FACTOR 3 SUBUNIT A"/>
    <property type="match status" value="1"/>
</dbReference>